<dbReference type="SUPFAM" id="SSF57701">
    <property type="entry name" value="Zn2/Cys6 DNA-binding domain"/>
    <property type="match status" value="1"/>
</dbReference>
<dbReference type="EMBL" id="AP024445">
    <property type="protein sequence ID" value="BCS23052.1"/>
    <property type="molecule type" value="Genomic_DNA"/>
</dbReference>
<dbReference type="PROSITE" id="PS50048">
    <property type="entry name" value="ZN2_CY6_FUNGAL_2"/>
    <property type="match status" value="1"/>
</dbReference>
<evidence type="ECO:0000256" key="4">
    <source>
        <dbReference type="ARBA" id="ARBA00023163"/>
    </source>
</evidence>
<keyword evidence="5" id="KW-0539">Nucleus</keyword>
<evidence type="ECO:0000256" key="6">
    <source>
        <dbReference type="SAM" id="MobiDB-lite"/>
    </source>
</evidence>
<feature type="region of interest" description="Disordered" evidence="6">
    <location>
        <begin position="141"/>
        <end position="163"/>
    </location>
</feature>
<dbReference type="GO" id="GO:0000981">
    <property type="term" value="F:DNA-binding transcription factor activity, RNA polymerase II-specific"/>
    <property type="evidence" value="ECO:0007669"/>
    <property type="project" value="InterPro"/>
</dbReference>
<dbReference type="GO" id="GO:0003677">
    <property type="term" value="F:DNA binding"/>
    <property type="evidence" value="ECO:0007669"/>
    <property type="project" value="UniProtKB-KW"/>
</dbReference>
<dbReference type="PANTHER" id="PTHR47655">
    <property type="entry name" value="QUINIC ACID UTILIZATION ACTIVATOR"/>
    <property type="match status" value="1"/>
</dbReference>
<evidence type="ECO:0000256" key="1">
    <source>
        <dbReference type="ARBA" id="ARBA00022723"/>
    </source>
</evidence>
<evidence type="ECO:0000256" key="2">
    <source>
        <dbReference type="ARBA" id="ARBA00023015"/>
    </source>
</evidence>
<dbReference type="Proteomes" id="UP000654913">
    <property type="component" value="Chromosome 3"/>
</dbReference>
<reference evidence="8" key="2">
    <citation type="submission" date="2021-02" db="EMBL/GenBank/DDBJ databases">
        <title>Aspergillus puulaauensis MK2 genome sequence.</title>
        <authorList>
            <person name="Futagami T."/>
            <person name="Mori K."/>
            <person name="Kadooka C."/>
            <person name="Tanaka T."/>
        </authorList>
    </citation>
    <scope>NUCLEOTIDE SEQUENCE</scope>
    <source>
        <strain evidence="8">MK2</strain>
    </source>
</reference>
<evidence type="ECO:0000313" key="8">
    <source>
        <dbReference type="EMBL" id="BCS23052.1"/>
    </source>
</evidence>
<dbReference type="InterPro" id="IPR052783">
    <property type="entry name" value="Metabolic/Drug-Res_Regulator"/>
</dbReference>
<keyword evidence="1" id="KW-0479">Metal-binding</keyword>
<keyword evidence="9" id="KW-1185">Reference proteome</keyword>
<dbReference type="SMART" id="SM00066">
    <property type="entry name" value="GAL4"/>
    <property type="match status" value="1"/>
</dbReference>
<evidence type="ECO:0000259" key="7">
    <source>
        <dbReference type="PROSITE" id="PS50048"/>
    </source>
</evidence>
<evidence type="ECO:0000313" key="9">
    <source>
        <dbReference type="Proteomes" id="UP000654913"/>
    </source>
</evidence>
<reference evidence="8" key="1">
    <citation type="submission" date="2021-01" db="EMBL/GenBank/DDBJ databases">
        <authorList>
            <consortium name="Aspergillus puulaauensis MK2 genome sequencing consortium"/>
            <person name="Kazuki M."/>
            <person name="Futagami T."/>
        </authorList>
    </citation>
    <scope>NUCLEOTIDE SEQUENCE</scope>
    <source>
        <strain evidence="8">MK2</strain>
    </source>
</reference>
<organism evidence="8 9">
    <name type="scientific">Aspergillus puulaauensis</name>
    <dbReference type="NCBI Taxonomy" id="1220207"/>
    <lineage>
        <taxon>Eukaryota</taxon>
        <taxon>Fungi</taxon>
        <taxon>Dikarya</taxon>
        <taxon>Ascomycota</taxon>
        <taxon>Pezizomycotina</taxon>
        <taxon>Eurotiomycetes</taxon>
        <taxon>Eurotiomycetidae</taxon>
        <taxon>Eurotiales</taxon>
        <taxon>Aspergillaceae</taxon>
        <taxon>Aspergillus</taxon>
    </lineage>
</organism>
<keyword evidence="3" id="KW-0238">DNA-binding</keyword>
<keyword evidence="4" id="KW-0804">Transcription</keyword>
<protein>
    <recommendedName>
        <fullName evidence="7">Zn(2)-C6 fungal-type domain-containing protein</fullName>
    </recommendedName>
</protein>
<evidence type="ECO:0000256" key="3">
    <source>
        <dbReference type="ARBA" id="ARBA00023125"/>
    </source>
</evidence>
<accession>A0A7R8ALU7</accession>
<dbReference type="InterPro" id="IPR007219">
    <property type="entry name" value="XnlR_reg_dom"/>
</dbReference>
<keyword evidence="2" id="KW-0805">Transcription regulation</keyword>
<dbReference type="PROSITE" id="PS00463">
    <property type="entry name" value="ZN2_CY6_FUNGAL_1"/>
    <property type="match status" value="1"/>
</dbReference>
<dbReference type="CDD" id="cd12148">
    <property type="entry name" value="fungal_TF_MHR"/>
    <property type="match status" value="1"/>
</dbReference>
<dbReference type="GO" id="GO:0045944">
    <property type="term" value="P:positive regulation of transcription by RNA polymerase II"/>
    <property type="evidence" value="ECO:0007669"/>
    <property type="project" value="TreeGrafter"/>
</dbReference>
<dbReference type="InterPro" id="IPR001138">
    <property type="entry name" value="Zn2Cys6_DnaBD"/>
</dbReference>
<feature type="domain" description="Zn(2)-C6 fungal-type" evidence="7">
    <location>
        <begin position="15"/>
        <end position="45"/>
    </location>
</feature>
<dbReference type="GO" id="GO:0008270">
    <property type="term" value="F:zinc ion binding"/>
    <property type="evidence" value="ECO:0007669"/>
    <property type="project" value="InterPro"/>
</dbReference>
<dbReference type="KEGG" id="apuu:APUU_31277S"/>
<evidence type="ECO:0000256" key="5">
    <source>
        <dbReference type="ARBA" id="ARBA00023242"/>
    </source>
</evidence>
<dbReference type="InterPro" id="IPR036864">
    <property type="entry name" value="Zn2-C6_fun-type_DNA-bd_sf"/>
</dbReference>
<dbReference type="RefSeq" id="XP_041555246.1">
    <property type="nucleotide sequence ID" value="XM_041702463.1"/>
</dbReference>
<feature type="region of interest" description="Disordered" evidence="6">
    <location>
        <begin position="576"/>
        <end position="597"/>
    </location>
</feature>
<feature type="compositionally biased region" description="Polar residues" evidence="6">
    <location>
        <begin position="576"/>
        <end position="585"/>
    </location>
</feature>
<dbReference type="CDD" id="cd00067">
    <property type="entry name" value="GAL4"/>
    <property type="match status" value="1"/>
</dbReference>
<dbReference type="OrthoDB" id="2534600at2759"/>
<dbReference type="GO" id="GO:0006351">
    <property type="term" value="P:DNA-templated transcription"/>
    <property type="evidence" value="ECO:0007669"/>
    <property type="project" value="InterPro"/>
</dbReference>
<dbReference type="GeneID" id="64973057"/>
<dbReference type="PANTHER" id="PTHR47655:SF2">
    <property type="entry name" value="QUINIC ACID UTILIZATION ACTIVATOR"/>
    <property type="match status" value="1"/>
</dbReference>
<sequence>MSSSRPSKRQRICRACDQCRRRKSKCDGEQPVCRICQAAGRNCSYENGGGRRGLPTGYVRGLEAALGLVLQHVPSSEKDLLELLRERPSAASRNRAVDRWRKSKVATVLSQAPPAGPGDLSAEENIDNDGDWVVDEKHNAPSAEELTAKPTPGPNGVASPQQTPNARIEWKEAIDMPLPSNTSALLDVYFIHTHSWFPILERRDLLRAMYTYPRQAPNSSSHVILWAVIAYATLIKGDNMSTVEPRQVSLSIRGGILSNSMTADLDLVRALTMLVLLHLEIGDIHLSWVLIGEVARMLSLLPNSSQSGRFRNTFHGCMFLDNLISGFLGRTPCLSTEEQLECGPVDEDDMEEWDSWSISSNTPVRGPLQSLSTFNRLRDLTQVLSSILYQSDHDAAHLTLCNIIENSKAALASHPYTGRDAATPPLLTLHLTSEFVILTAIRRFKLSEPSGLVEASHRLLDLLSDYTEVTASPRASPLLRYFALQCQYCLEAQSQNYELVALRSRISSFLERISEAPLFGKNPVGNSVLHASAADINCYPDHNIPTLNSGDTQVSETETYPQSTNLNTIQMPYATPVSNIENPTTPDKRNVPPSLGEADGFDELFEELVTSFPSARFEPEFAHNLGFYAGDLDTDFMSQLQRSPNG</sequence>
<dbReference type="Gene3D" id="4.10.240.10">
    <property type="entry name" value="Zn(2)-C6 fungal-type DNA-binding domain"/>
    <property type="match status" value="1"/>
</dbReference>
<name>A0A7R8ALU7_9EURO</name>
<dbReference type="Pfam" id="PF04082">
    <property type="entry name" value="Fungal_trans"/>
    <property type="match status" value="1"/>
</dbReference>
<dbReference type="Pfam" id="PF00172">
    <property type="entry name" value="Zn_clus"/>
    <property type="match status" value="1"/>
</dbReference>
<dbReference type="AlphaFoldDB" id="A0A7R8ALU7"/>
<proteinExistence type="predicted"/>
<gene>
    <name evidence="8" type="ORF">APUU_31277S</name>
</gene>